<evidence type="ECO:0000256" key="2">
    <source>
        <dbReference type="SAM" id="Phobius"/>
    </source>
</evidence>
<keyword evidence="4" id="KW-1185">Reference proteome</keyword>
<name>A0A3N4HKV5_ASCIM</name>
<dbReference type="EMBL" id="ML119789">
    <property type="protein sequence ID" value="RPA74472.1"/>
    <property type="molecule type" value="Genomic_DNA"/>
</dbReference>
<gene>
    <name evidence="3" type="ORF">BJ508DRAFT_333039</name>
</gene>
<evidence type="ECO:0000313" key="3">
    <source>
        <dbReference type="EMBL" id="RPA74472.1"/>
    </source>
</evidence>
<evidence type="ECO:0000256" key="1">
    <source>
        <dbReference type="SAM" id="MobiDB-lite"/>
    </source>
</evidence>
<keyword evidence="2" id="KW-0472">Membrane</keyword>
<keyword evidence="2" id="KW-0812">Transmembrane</keyword>
<feature type="transmembrane region" description="Helical" evidence="2">
    <location>
        <begin position="274"/>
        <end position="299"/>
    </location>
</feature>
<dbReference type="Proteomes" id="UP000275078">
    <property type="component" value="Unassembled WGS sequence"/>
</dbReference>
<organism evidence="3 4">
    <name type="scientific">Ascobolus immersus RN42</name>
    <dbReference type="NCBI Taxonomy" id="1160509"/>
    <lineage>
        <taxon>Eukaryota</taxon>
        <taxon>Fungi</taxon>
        <taxon>Dikarya</taxon>
        <taxon>Ascomycota</taxon>
        <taxon>Pezizomycotina</taxon>
        <taxon>Pezizomycetes</taxon>
        <taxon>Pezizales</taxon>
        <taxon>Ascobolaceae</taxon>
        <taxon>Ascobolus</taxon>
    </lineage>
</organism>
<protein>
    <submittedName>
        <fullName evidence="3">Uncharacterized protein</fullName>
    </submittedName>
</protein>
<sequence>MSLQVATIPPPAPSPGLYTPSSATGFQSPHYSHFTLTQRDTHLFRNKLAAVSSYNLKPEMEASVNYGSSYGASYGSNSVNLGDRYAGFEDVVLDIASTPSLTYSTHQSHASTSSLTNSVRSLTSTNSAAPYISHSHSNSYDSLHSDSDTAAGGVGQYLKSLPHFHPPRYSRRLHKVLERRGKRLDLDLSRPGSSRESEASGFSDCFSDSQEYSDSECDLEDLEGQEEVEQPQSRWGLANLLGRTKGGRYGRIGRQRTTQGVGRKVMEVVTDERVVLAALTATFVGVVVVGGFVLAGLIVRSQL</sequence>
<feature type="compositionally biased region" description="Basic and acidic residues" evidence="1">
    <location>
        <begin position="184"/>
        <end position="198"/>
    </location>
</feature>
<proteinExistence type="predicted"/>
<reference evidence="3 4" key="1">
    <citation type="journal article" date="2018" name="Nat. Ecol. Evol.">
        <title>Pezizomycetes genomes reveal the molecular basis of ectomycorrhizal truffle lifestyle.</title>
        <authorList>
            <person name="Murat C."/>
            <person name="Payen T."/>
            <person name="Noel B."/>
            <person name="Kuo A."/>
            <person name="Morin E."/>
            <person name="Chen J."/>
            <person name="Kohler A."/>
            <person name="Krizsan K."/>
            <person name="Balestrini R."/>
            <person name="Da Silva C."/>
            <person name="Montanini B."/>
            <person name="Hainaut M."/>
            <person name="Levati E."/>
            <person name="Barry K.W."/>
            <person name="Belfiori B."/>
            <person name="Cichocki N."/>
            <person name="Clum A."/>
            <person name="Dockter R.B."/>
            <person name="Fauchery L."/>
            <person name="Guy J."/>
            <person name="Iotti M."/>
            <person name="Le Tacon F."/>
            <person name="Lindquist E.A."/>
            <person name="Lipzen A."/>
            <person name="Malagnac F."/>
            <person name="Mello A."/>
            <person name="Molinier V."/>
            <person name="Miyauchi S."/>
            <person name="Poulain J."/>
            <person name="Riccioni C."/>
            <person name="Rubini A."/>
            <person name="Sitrit Y."/>
            <person name="Splivallo R."/>
            <person name="Traeger S."/>
            <person name="Wang M."/>
            <person name="Zifcakova L."/>
            <person name="Wipf D."/>
            <person name="Zambonelli A."/>
            <person name="Paolocci F."/>
            <person name="Nowrousian M."/>
            <person name="Ottonello S."/>
            <person name="Baldrian P."/>
            <person name="Spatafora J.W."/>
            <person name="Henrissat B."/>
            <person name="Nagy L.G."/>
            <person name="Aury J.M."/>
            <person name="Wincker P."/>
            <person name="Grigoriev I.V."/>
            <person name="Bonfante P."/>
            <person name="Martin F.M."/>
        </authorList>
    </citation>
    <scope>NUCLEOTIDE SEQUENCE [LARGE SCALE GENOMIC DNA]</scope>
    <source>
        <strain evidence="3 4">RN42</strain>
    </source>
</reference>
<evidence type="ECO:0000313" key="4">
    <source>
        <dbReference type="Proteomes" id="UP000275078"/>
    </source>
</evidence>
<feature type="region of interest" description="Disordered" evidence="1">
    <location>
        <begin position="1"/>
        <end position="22"/>
    </location>
</feature>
<feature type="region of interest" description="Disordered" evidence="1">
    <location>
        <begin position="184"/>
        <end position="211"/>
    </location>
</feature>
<dbReference type="AlphaFoldDB" id="A0A3N4HKV5"/>
<accession>A0A3N4HKV5</accession>
<keyword evidence="2" id="KW-1133">Transmembrane helix</keyword>